<proteinExistence type="predicted"/>
<gene>
    <name evidence="1" type="ORF">TCNE_LOCUS16615</name>
</gene>
<evidence type="ECO:0000313" key="1">
    <source>
        <dbReference type="EMBL" id="VDM47936.1"/>
    </source>
</evidence>
<name>A0A183V794_TOXCA</name>
<organism evidence="2 3">
    <name type="scientific">Toxocara canis</name>
    <name type="common">Canine roundworm</name>
    <dbReference type="NCBI Taxonomy" id="6265"/>
    <lineage>
        <taxon>Eukaryota</taxon>
        <taxon>Metazoa</taxon>
        <taxon>Ecdysozoa</taxon>
        <taxon>Nematoda</taxon>
        <taxon>Chromadorea</taxon>
        <taxon>Rhabditida</taxon>
        <taxon>Spirurina</taxon>
        <taxon>Ascaridomorpha</taxon>
        <taxon>Ascaridoidea</taxon>
        <taxon>Toxocaridae</taxon>
        <taxon>Toxocara</taxon>
    </lineage>
</organism>
<evidence type="ECO:0000313" key="3">
    <source>
        <dbReference type="WBParaSite" id="TCNE_0001661501-mRNA-1"/>
    </source>
</evidence>
<dbReference type="AlphaFoldDB" id="A0A183V794"/>
<keyword evidence="2" id="KW-1185">Reference proteome</keyword>
<evidence type="ECO:0000313" key="2">
    <source>
        <dbReference type="Proteomes" id="UP000050794"/>
    </source>
</evidence>
<reference evidence="3" key="1">
    <citation type="submission" date="2016-06" db="UniProtKB">
        <authorList>
            <consortium name="WormBaseParasite"/>
        </authorList>
    </citation>
    <scope>IDENTIFICATION</scope>
</reference>
<dbReference type="WBParaSite" id="TCNE_0001661501-mRNA-1">
    <property type="protein sequence ID" value="TCNE_0001661501-mRNA-1"/>
    <property type="gene ID" value="TCNE_0001661501"/>
</dbReference>
<protein>
    <submittedName>
        <fullName evidence="3">Secreted protein</fullName>
    </submittedName>
</protein>
<accession>A0A183V794</accession>
<dbReference type="EMBL" id="UYWY01023749">
    <property type="protein sequence ID" value="VDM47936.1"/>
    <property type="molecule type" value="Genomic_DNA"/>
</dbReference>
<dbReference type="Proteomes" id="UP000050794">
    <property type="component" value="Unassembled WGS sequence"/>
</dbReference>
<reference evidence="1 2" key="2">
    <citation type="submission" date="2018-11" db="EMBL/GenBank/DDBJ databases">
        <authorList>
            <consortium name="Pathogen Informatics"/>
        </authorList>
    </citation>
    <scope>NUCLEOTIDE SEQUENCE [LARGE SCALE GENOMIC DNA]</scope>
</reference>
<sequence length="78" mass="8525">MSFSDCGASRAPCGAVFSRRNSSSYSICALWLLSHFEAPDAHISVAPVVDERLCCPDGHYVPTINDRCVGEVMLDNLY</sequence>